<dbReference type="InterPro" id="IPR043129">
    <property type="entry name" value="ATPase_NBD"/>
</dbReference>
<dbReference type="PATRIC" id="fig|1341156.4.peg.2753"/>
<gene>
    <name evidence="8" type="ORF">RASY3_15770</name>
</gene>
<evidence type="ECO:0000313" key="9">
    <source>
        <dbReference type="Proteomes" id="UP000021369"/>
    </source>
</evidence>
<name>A0A011VT17_RUMAL</name>
<keyword evidence="9" id="KW-1185">Reference proteome</keyword>
<evidence type="ECO:0000256" key="5">
    <source>
        <dbReference type="ARBA" id="ARBA00023315"/>
    </source>
</evidence>
<keyword evidence="3" id="KW-0819">tRNA processing</keyword>
<dbReference type="Pfam" id="PF00814">
    <property type="entry name" value="TsaD"/>
    <property type="match status" value="1"/>
</dbReference>
<keyword evidence="2" id="KW-0808">Transferase</keyword>
<dbReference type="GO" id="GO:0046872">
    <property type="term" value="F:metal ion binding"/>
    <property type="evidence" value="ECO:0007669"/>
    <property type="project" value="UniProtKB-KW"/>
</dbReference>
<evidence type="ECO:0000256" key="1">
    <source>
        <dbReference type="ARBA" id="ARBA00012156"/>
    </source>
</evidence>
<evidence type="ECO:0000256" key="2">
    <source>
        <dbReference type="ARBA" id="ARBA00022679"/>
    </source>
</evidence>
<dbReference type="InterPro" id="IPR000905">
    <property type="entry name" value="Gcp-like_dom"/>
</dbReference>
<comment type="caution">
    <text evidence="8">The sequence shown here is derived from an EMBL/GenBank/DDBJ whole genome shotgun (WGS) entry which is preliminary data.</text>
</comment>
<dbReference type="PANTHER" id="PTHR11735:SF11">
    <property type="entry name" value="TRNA THREONYLCARBAMOYLADENOSINE BIOSYNTHESIS PROTEIN TSAB"/>
    <property type="match status" value="1"/>
</dbReference>
<dbReference type="EC" id="2.3.1.234" evidence="1"/>
<evidence type="ECO:0000313" key="8">
    <source>
        <dbReference type="EMBL" id="EXM37783.1"/>
    </source>
</evidence>
<evidence type="ECO:0000259" key="7">
    <source>
        <dbReference type="Pfam" id="PF00814"/>
    </source>
</evidence>
<protein>
    <recommendedName>
        <fullName evidence="1">N(6)-L-threonylcarbamoyladenine synthase</fullName>
        <ecNumber evidence="1">2.3.1.234</ecNumber>
    </recommendedName>
</protein>
<dbReference type="PRINTS" id="PR00789">
    <property type="entry name" value="OSIALOPTASE"/>
</dbReference>
<dbReference type="RefSeq" id="WP_037289683.1">
    <property type="nucleotide sequence ID" value="NZ_JEOB01000004.1"/>
</dbReference>
<organism evidence="8 9">
    <name type="scientific">Ruminococcus albus SY3</name>
    <dbReference type="NCBI Taxonomy" id="1341156"/>
    <lineage>
        <taxon>Bacteria</taxon>
        <taxon>Bacillati</taxon>
        <taxon>Bacillota</taxon>
        <taxon>Clostridia</taxon>
        <taxon>Eubacteriales</taxon>
        <taxon>Oscillospiraceae</taxon>
        <taxon>Ruminococcus</taxon>
    </lineage>
</organism>
<sequence length="313" mass="33901">MGVYLGIDTSNYRTSCALYDSVTGEVKSCRQLLPVKKGERGLRQSDAVFHHTKQLPALMEELFSDKPLLSGCAYSYAPREVEGSYMPCFLVGENVCRAVSAAVGLKPVRTSHQKGHVLAALYSCKKLGLLDSGEPFLAFHVSGGTTDMLLCRGDKEKVVSLTEAGHSDDLKAGQCIDRLGVRLGLDFPCGEELEELARKSGRDFKIRPSVKGLGCSLSGVENKCVQMLEKGESPEDTAKFCLDYICETISAMTKAGLEKYGEMPVIYAGGVMADKLIADKLSERFDAYFAAPEYSGDNAVGIALYAAMKGKEQ</sequence>
<dbReference type="GO" id="GO:0061711">
    <property type="term" value="F:tRNA N(6)-L-threonylcarbamoyladenine synthase activity"/>
    <property type="evidence" value="ECO:0007669"/>
    <property type="project" value="UniProtKB-EC"/>
</dbReference>
<evidence type="ECO:0000256" key="6">
    <source>
        <dbReference type="ARBA" id="ARBA00048117"/>
    </source>
</evidence>
<evidence type="ECO:0000256" key="4">
    <source>
        <dbReference type="ARBA" id="ARBA00022723"/>
    </source>
</evidence>
<feature type="domain" description="Gcp-like" evidence="7">
    <location>
        <begin position="47"/>
        <end position="303"/>
    </location>
</feature>
<dbReference type="OrthoDB" id="1675500at2"/>
<comment type="catalytic activity">
    <reaction evidence="6">
        <text>L-threonylcarbamoyladenylate + adenosine(37) in tRNA = N(6)-L-threonylcarbamoyladenosine(37) in tRNA + AMP + H(+)</text>
        <dbReference type="Rhea" id="RHEA:37059"/>
        <dbReference type="Rhea" id="RHEA-COMP:10162"/>
        <dbReference type="Rhea" id="RHEA-COMP:10163"/>
        <dbReference type="ChEBI" id="CHEBI:15378"/>
        <dbReference type="ChEBI" id="CHEBI:73682"/>
        <dbReference type="ChEBI" id="CHEBI:74411"/>
        <dbReference type="ChEBI" id="CHEBI:74418"/>
        <dbReference type="ChEBI" id="CHEBI:456215"/>
        <dbReference type="EC" id="2.3.1.234"/>
    </reaction>
</comment>
<dbReference type="GO" id="GO:0005829">
    <property type="term" value="C:cytosol"/>
    <property type="evidence" value="ECO:0007669"/>
    <property type="project" value="TreeGrafter"/>
</dbReference>
<dbReference type="PANTHER" id="PTHR11735">
    <property type="entry name" value="TRNA N6-ADENOSINE THREONYLCARBAMOYLTRANSFERASE"/>
    <property type="match status" value="1"/>
</dbReference>
<dbReference type="Gene3D" id="3.30.420.40">
    <property type="match status" value="2"/>
</dbReference>
<proteinExistence type="predicted"/>
<evidence type="ECO:0000256" key="3">
    <source>
        <dbReference type="ARBA" id="ARBA00022694"/>
    </source>
</evidence>
<dbReference type="GO" id="GO:0008033">
    <property type="term" value="P:tRNA processing"/>
    <property type="evidence" value="ECO:0007669"/>
    <property type="project" value="UniProtKB-KW"/>
</dbReference>
<dbReference type="SUPFAM" id="SSF53067">
    <property type="entry name" value="Actin-like ATPase domain"/>
    <property type="match status" value="1"/>
</dbReference>
<keyword evidence="5" id="KW-0012">Acyltransferase</keyword>
<dbReference type="EMBL" id="JEOB01000004">
    <property type="protein sequence ID" value="EXM37783.1"/>
    <property type="molecule type" value="Genomic_DNA"/>
</dbReference>
<reference evidence="8 9" key="1">
    <citation type="submission" date="2013-06" db="EMBL/GenBank/DDBJ databases">
        <title>Rumen cellulosomics: divergent fiber-degrading strategies revealed by comparative genome-wide analysis of six Ruminococcal strains.</title>
        <authorList>
            <person name="Dassa B."/>
            <person name="Borovok I."/>
            <person name="Lamed R."/>
            <person name="Flint H."/>
            <person name="Yeoman C.J."/>
            <person name="White B."/>
            <person name="Bayer E.A."/>
        </authorList>
    </citation>
    <scope>NUCLEOTIDE SEQUENCE [LARGE SCALE GENOMIC DNA]</scope>
    <source>
        <strain evidence="8 9">SY3</strain>
    </source>
</reference>
<accession>A0A011VT17</accession>
<keyword evidence="4" id="KW-0479">Metal-binding</keyword>
<dbReference type="InterPro" id="IPR017861">
    <property type="entry name" value="KAE1/TsaD"/>
</dbReference>
<dbReference type="Proteomes" id="UP000021369">
    <property type="component" value="Unassembled WGS sequence"/>
</dbReference>
<dbReference type="AlphaFoldDB" id="A0A011VT17"/>